<dbReference type="EMBL" id="LGST01000064">
    <property type="protein sequence ID" value="KND95901.1"/>
    <property type="molecule type" value="Genomic_DNA"/>
</dbReference>
<name>A0A0L0NP30_CANAR</name>
<accession>A0A0L0NP30</accession>
<gene>
    <name evidence="1" type="ORF">QG37_07857</name>
</gene>
<reference evidence="2" key="1">
    <citation type="journal article" date="2015" name="BMC Genomics">
        <title>Draft genome of a commonly misdiagnosed multidrug resistant pathogen Candida auris.</title>
        <authorList>
            <person name="Chatterjee S."/>
            <person name="Alampalli S.V."/>
            <person name="Nageshan R.K."/>
            <person name="Chettiar S.T."/>
            <person name="Joshi S."/>
            <person name="Tatu U.S."/>
        </authorList>
    </citation>
    <scope>NUCLEOTIDE SEQUENCE [LARGE SCALE GENOMIC DNA]</scope>
    <source>
        <strain evidence="2">6684</strain>
    </source>
</reference>
<evidence type="ECO:0000313" key="2">
    <source>
        <dbReference type="Proteomes" id="UP000037122"/>
    </source>
</evidence>
<organism evidence="1 2">
    <name type="scientific">Candidozyma auris</name>
    <name type="common">Yeast</name>
    <name type="synonym">Candida auris</name>
    <dbReference type="NCBI Taxonomy" id="498019"/>
    <lineage>
        <taxon>Eukaryota</taxon>
        <taxon>Fungi</taxon>
        <taxon>Dikarya</taxon>
        <taxon>Ascomycota</taxon>
        <taxon>Saccharomycotina</taxon>
        <taxon>Pichiomycetes</taxon>
        <taxon>Metschnikowiaceae</taxon>
        <taxon>Candidozyma</taxon>
    </lineage>
</organism>
<sequence>MPFVGGDWKKEVHLQKLEFFAAIGQGPTNYAYLAPEGSKSYNST</sequence>
<evidence type="ECO:0000313" key="1">
    <source>
        <dbReference type="EMBL" id="KND95901.1"/>
    </source>
</evidence>
<proteinExistence type="predicted"/>
<dbReference type="Proteomes" id="UP000037122">
    <property type="component" value="Unassembled WGS sequence"/>
</dbReference>
<protein>
    <submittedName>
        <fullName evidence="1">Uncharacterized protein</fullName>
    </submittedName>
</protein>
<dbReference type="VEuPathDB" id="FungiDB:QG37_07857"/>
<dbReference type="AlphaFoldDB" id="A0A0L0NP30"/>
<comment type="caution">
    <text evidence="1">The sequence shown here is derived from an EMBL/GenBank/DDBJ whole genome shotgun (WGS) entry which is preliminary data.</text>
</comment>